<evidence type="ECO:0000256" key="1">
    <source>
        <dbReference type="SAM" id="MobiDB-lite"/>
    </source>
</evidence>
<evidence type="ECO:0000313" key="3">
    <source>
        <dbReference type="Proteomes" id="UP001412067"/>
    </source>
</evidence>
<name>A0ABR2LZR8_9ASPA</name>
<evidence type="ECO:0000313" key="2">
    <source>
        <dbReference type="EMBL" id="KAK8955582.1"/>
    </source>
</evidence>
<accession>A0ABR2LZR8</accession>
<protein>
    <submittedName>
        <fullName evidence="2">Uncharacterized protein</fullName>
    </submittedName>
</protein>
<dbReference type="Proteomes" id="UP001412067">
    <property type="component" value="Unassembled WGS sequence"/>
</dbReference>
<keyword evidence="3" id="KW-1185">Reference proteome</keyword>
<organism evidence="2 3">
    <name type="scientific">Platanthera guangdongensis</name>
    <dbReference type="NCBI Taxonomy" id="2320717"/>
    <lineage>
        <taxon>Eukaryota</taxon>
        <taxon>Viridiplantae</taxon>
        <taxon>Streptophyta</taxon>
        <taxon>Embryophyta</taxon>
        <taxon>Tracheophyta</taxon>
        <taxon>Spermatophyta</taxon>
        <taxon>Magnoliopsida</taxon>
        <taxon>Liliopsida</taxon>
        <taxon>Asparagales</taxon>
        <taxon>Orchidaceae</taxon>
        <taxon>Orchidoideae</taxon>
        <taxon>Orchideae</taxon>
        <taxon>Orchidinae</taxon>
        <taxon>Platanthera</taxon>
    </lineage>
</organism>
<sequence>MAKGAIRTAPPKSAVLTAVPLALASGRPILSPRYMPTVRSSLPPLSEASAPPLDNDNLFDGAPPPPPLASDALPQLPPAPDLSPIPLFLFSYPGFDKFVPCRDVLQQHASGFQSMFPFSASTRYFILLEMLRILYQYSVVGHDPSGIYLLALQEEYLRRVDLIQELKFETATTKIKVTPDGEHLIASGIVATWVLAGKMLQQEEHAATREVARQAATKTMAAG</sequence>
<proteinExistence type="predicted"/>
<dbReference type="EMBL" id="JBBWWR010000013">
    <property type="protein sequence ID" value="KAK8955582.1"/>
    <property type="molecule type" value="Genomic_DNA"/>
</dbReference>
<feature type="region of interest" description="Disordered" evidence="1">
    <location>
        <begin position="53"/>
        <end position="75"/>
    </location>
</feature>
<reference evidence="2 3" key="1">
    <citation type="journal article" date="2022" name="Nat. Plants">
        <title>Genomes of leafy and leafless Platanthera orchids illuminate the evolution of mycoheterotrophy.</title>
        <authorList>
            <person name="Li M.H."/>
            <person name="Liu K.W."/>
            <person name="Li Z."/>
            <person name="Lu H.C."/>
            <person name="Ye Q.L."/>
            <person name="Zhang D."/>
            <person name="Wang J.Y."/>
            <person name="Li Y.F."/>
            <person name="Zhong Z.M."/>
            <person name="Liu X."/>
            <person name="Yu X."/>
            <person name="Liu D.K."/>
            <person name="Tu X.D."/>
            <person name="Liu B."/>
            <person name="Hao Y."/>
            <person name="Liao X.Y."/>
            <person name="Jiang Y.T."/>
            <person name="Sun W.H."/>
            <person name="Chen J."/>
            <person name="Chen Y.Q."/>
            <person name="Ai Y."/>
            <person name="Zhai J.W."/>
            <person name="Wu S.S."/>
            <person name="Zhou Z."/>
            <person name="Hsiao Y.Y."/>
            <person name="Wu W.L."/>
            <person name="Chen Y.Y."/>
            <person name="Lin Y.F."/>
            <person name="Hsu J.L."/>
            <person name="Li C.Y."/>
            <person name="Wang Z.W."/>
            <person name="Zhao X."/>
            <person name="Zhong W.Y."/>
            <person name="Ma X.K."/>
            <person name="Ma L."/>
            <person name="Huang J."/>
            <person name="Chen G.Z."/>
            <person name="Huang M.Z."/>
            <person name="Huang L."/>
            <person name="Peng D.H."/>
            <person name="Luo Y.B."/>
            <person name="Zou S.Q."/>
            <person name="Chen S.P."/>
            <person name="Lan S."/>
            <person name="Tsai W.C."/>
            <person name="Van de Peer Y."/>
            <person name="Liu Z.J."/>
        </authorList>
    </citation>
    <scope>NUCLEOTIDE SEQUENCE [LARGE SCALE GENOMIC DNA]</scope>
    <source>
        <strain evidence="2">Lor288</strain>
    </source>
</reference>
<gene>
    <name evidence="2" type="ORF">KSP40_PGU002508</name>
</gene>
<comment type="caution">
    <text evidence="2">The sequence shown here is derived from an EMBL/GenBank/DDBJ whole genome shotgun (WGS) entry which is preliminary data.</text>
</comment>